<dbReference type="AlphaFoldDB" id="A0A917ZSK7"/>
<evidence type="ECO:0000256" key="1">
    <source>
        <dbReference type="SAM" id="MobiDB-lite"/>
    </source>
</evidence>
<dbReference type="EMBL" id="BMMS01000015">
    <property type="protein sequence ID" value="GGO90572.1"/>
    <property type="molecule type" value="Genomic_DNA"/>
</dbReference>
<reference evidence="2" key="1">
    <citation type="journal article" date="2014" name="Int. J. Syst. Evol. Microbiol.">
        <title>Complete genome sequence of Corynebacterium casei LMG S-19264T (=DSM 44701T), isolated from a smear-ripened cheese.</title>
        <authorList>
            <consortium name="US DOE Joint Genome Institute (JGI-PGF)"/>
            <person name="Walter F."/>
            <person name="Albersmeier A."/>
            <person name="Kalinowski J."/>
            <person name="Ruckert C."/>
        </authorList>
    </citation>
    <scope>NUCLEOTIDE SEQUENCE</scope>
    <source>
        <strain evidence="2">CGMCC 4.7201</strain>
    </source>
</reference>
<reference evidence="2" key="2">
    <citation type="submission" date="2020-09" db="EMBL/GenBank/DDBJ databases">
        <authorList>
            <person name="Sun Q."/>
            <person name="Zhou Y."/>
        </authorList>
    </citation>
    <scope>NUCLEOTIDE SEQUENCE</scope>
    <source>
        <strain evidence="2">CGMCC 4.7201</strain>
    </source>
</reference>
<sequence length="68" mass="7058">MSSPSASVGTQSMGDSTEEREAARTALLRAIAENAQALNRNQGQTSTAVALKELAEAFAWVVSPGNAH</sequence>
<dbReference type="RefSeq" id="WP_189132770.1">
    <property type="nucleotide sequence ID" value="NZ_BMMS01000015.1"/>
</dbReference>
<protein>
    <submittedName>
        <fullName evidence="2">Uncharacterized protein</fullName>
    </submittedName>
</protein>
<feature type="region of interest" description="Disordered" evidence="1">
    <location>
        <begin position="1"/>
        <end position="23"/>
    </location>
</feature>
<proteinExistence type="predicted"/>
<organism evidence="2 3">
    <name type="scientific">Wenjunlia tyrosinilytica</name>
    <dbReference type="NCBI Taxonomy" id="1544741"/>
    <lineage>
        <taxon>Bacteria</taxon>
        <taxon>Bacillati</taxon>
        <taxon>Actinomycetota</taxon>
        <taxon>Actinomycetes</taxon>
        <taxon>Kitasatosporales</taxon>
        <taxon>Streptomycetaceae</taxon>
        <taxon>Wenjunlia</taxon>
    </lineage>
</organism>
<comment type="caution">
    <text evidence="2">The sequence shown here is derived from an EMBL/GenBank/DDBJ whole genome shotgun (WGS) entry which is preliminary data.</text>
</comment>
<keyword evidence="3" id="KW-1185">Reference proteome</keyword>
<gene>
    <name evidence="2" type="ORF">GCM10012280_36400</name>
</gene>
<accession>A0A917ZSK7</accession>
<evidence type="ECO:0000313" key="3">
    <source>
        <dbReference type="Proteomes" id="UP000641932"/>
    </source>
</evidence>
<dbReference type="Proteomes" id="UP000641932">
    <property type="component" value="Unassembled WGS sequence"/>
</dbReference>
<evidence type="ECO:0000313" key="2">
    <source>
        <dbReference type="EMBL" id="GGO90572.1"/>
    </source>
</evidence>
<name>A0A917ZSK7_9ACTN</name>
<feature type="compositionally biased region" description="Polar residues" evidence="1">
    <location>
        <begin position="1"/>
        <end position="15"/>
    </location>
</feature>